<evidence type="ECO:0000256" key="7">
    <source>
        <dbReference type="ARBA" id="ARBA00023157"/>
    </source>
</evidence>
<dbReference type="GO" id="GO:0008270">
    <property type="term" value="F:zinc ion binding"/>
    <property type="evidence" value="ECO:0007669"/>
    <property type="project" value="UniProtKB-UniRule"/>
</dbReference>
<protein>
    <recommendedName>
        <fullName evidence="10">Metalloendopeptidase</fullName>
        <ecNumber evidence="10">3.4.24.-</ecNumber>
    </recommendedName>
</protein>
<keyword evidence="2 9" id="KW-0645">Protease</keyword>
<feature type="binding site" evidence="9">
    <location>
        <position position="257"/>
    </location>
    <ligand>
        <name>Zn(2+)</name>
        <dbReference type="ChEBI" id="CHEBI:29105"/>
        <note>catalytic</note>
    </ligand>
</feature>
<evidence type="ECO:0000256" key="3">
    <source>
        <dbReference type="ARBA" id="ARBA00022723"/>
    </source>
</evidence>
<dbReference type="SUPFAM" id="SSF55486">
    <property type="entry name" value="Metalloproteases ('zincins'), catalytic domain"/>
    <property type="match status" value="1"/>
</dbReference>
<keyword evidence="6 9" id="KW-0482">Metalloprotease</keyword>
<dbReference type="OrthoDB" id="5913174at2759"/>
<dbReference type="Gene3D" id="2.60.120.290">
    <property type="entry name" value="Spermadhesin, CUB domain"/>
    <property type="match status" value="1"/>
</dbReference>
<dbReference type="SMART" id="SM00235">
    <property type="entry name" value="ZnMc"/>
    <property type="match status" value="1"/>
</dbReference>
<reference evidence="13 14" key="1">
    <citation type="submission" date="2015-01" db="EMBL/GenBank/DDBJ databases">
        <title>Evolution of Trichinella species and genotypes.</title>
        <authorList>
            <person name="Korhonen P.K."/>
            <person name="Edoardo P."/>
            <person name="Giuseppe L.R."/>
            <person name="Gasser R.B."/>
        </authorList>
    </citation>
    <scope>NUCLEOTIDE SEQUENCE [LARGE SCALE GENOMIC DNA]</scope>
    <source>
        <strain evidence="13">ISS37</strain>
    </source>
</reference>
<comment type="cofactor">
    <cofactor evidence="9 10">
        <name>Zn(2+)</name>
        <dbReference type="ChEBI" id="CHEBI:29105"/>
    </cofactor>
    <text evidence="9 10">Binds 1 zinc ion per subunit.</text>
</comment>
<feature type="binding site" evidence="9">
    <location>
        <position position="263"/>
    </location>
    <ligand>
        <name>Zn(2+)</name>
        <dbReference type="ChEBI" id="CHEBI:29105"/>
        <note>catalytic</note>
    </ligand>
</feature>
<dbReference type="InterPro" id="IPR035914">
    <property type="entry name" value="Sperma_CUB_dom_sf"/>
</dbReference>
<dbReference type="GO" id="GO:0006508">
    <property type="term" value="P:proteolysis"/>
    <property type="evidence" value="ECO:0007669"/>
    <property type="project" value="UniProtKB-KW"/>
</dbReference>
<name>A0A0V0SJJ1_9BILA</name>
<dbReference type="SMART" id="SM00042">
    <property type="entry name" value="CUB"/>
    <property type="match status" value="1"/>
</dbReference>
<keyword evidence="7" id="KW-1015">Disulfide bond</keyword>
<dbReference type="PROSITE" id="PS01180">
    <property type="entry name" value="CUB"/>
    <property type="match status" value="1"/>
</dbReference>
<evidence type="ECO:0000256" key="6">
    <source>
        <dbReference type="ARBA" id="ARBA00023049"/>
    </source>
</evidence>
<dbReference type="AlphaFoldDB" id="A0A0V0SJJ1"/>
<dbReference type="Pfam" id="PF01400">
    <property type="entry name" value="Astacin"/>
    <property type="match status" value="1"/>
</dbReference>
<dbReference type="InterPro" id="IPR000859">
    <property type="entry name" value="CUB_dom"/>
</dbReference>
<evidence type="ECO:0000313" key="14">
    <source>
        <dbReference type="Proteomes" id="UP000054630"/>
    </source>
</evidence>
<dbReference type="InterPro" id="IPR006026">
    <property type="entry name" value="Peptidase_Metallo"/>
</dbReference>
<dbReference type="Pfam" id="PF00431">
    <property type="entry name" value="CUB"/>
    <property type="match status" value="1"/>
</dbReference>
<dbReference type="STRING" id="6336.A0A0V0SJJ1"/>
<keyword evidence="3 9" id="KW-0479">Metal-binding</keyword>
<organism evidence="13 14">
    <name type="scientific">Trichinella nelsoni</name>
    <dbReference type="NCBI Taxonomy" id="6336"/>
    <lineage>
        <taxon>Eukaryota</taxon>
        <taxon>Metazoa</taxon>
        <taxon>Ecdysozoa</taxon>
        <taxon>Nematoda</taxon>
        <taxon>Enoplea</taxon>
        <taxon>Dorylaimia</taxon>
        <taxon>Trichinellida</taxon>
        <taxon>Trichinellidae</taxon>
        <taxon>Trichinella</taxon>
    </lineage>
</organism>
<dbReference type="CDD" id="cd04280">
    <property type="entry name" value="ZnMc_astacin_like"/>
    <property type="match status" value="1"/>
</dbReference>
<evidence type="ECO:0000256" key="10">
    <source>
        <dbReference type="RuleBase" id="RU361183"/>
    </source>
</evidence>
<evidence type="ECO:0000259" key="12">
    <source>
        <dbReference type="PROSITE" id="PS51864"/>
    </source>
</evidence>
<evidence type="ECO:0000256" key="8">
    <source>
        <dbReference type="PROSITE-ProRule" id="PRU00059"/>
    </source>
</evidence>
<evidence type="ECO:0000259" key="11">
    <source>
        <dbReference type="PROSITE" id="PS01180"/>
    </source>
</evidence>
<gene>
    <name evidence="13" type="primary">hch-1</name>
    <name evidence="13" type="ORF">T07_13902</name>
</gene>
<dbReference type="InterPro" id="IPR034035">
    <property type="entry name" value="Astacin-like_dom"/>
</dbReference>
<dbReference type="PRINTS" id="PR00480">
    <property type="entry name" value="ASTACIN"/>
</dbReference>
<evidence type="ECO:0000256" key="4">
    <source>
        <dbReference type="ARBA" id="ARBA00022801"/>
    </source>
</evidence>
<evidence type="ECO:0000256" key="1">
    <source>
        <dbReference type="ARBA" id="ARBA00022536"/>
    </source>
</evidence>
<dbReference type="GO" id="GO:0004222">
    <property type="term" value="F:metalloendopeptidase activity"/>
    <property type="evidence" value="ECO:0007669"/>
    <property type="project" value="UniProtKB-UniRule"/>
</dbReference>
<dbReference type="PANTHER" id="PTHR10127:SF780">
    <property type="entry name" value="METALLOENDOPEPTIDASE"/>
    <property type="match status" value="1"/>
</dbReference>
<evidence type="ECO:0000313" key="13">
    <source>
        <dbReference type="EMBL" id="KRX26643.1"/>
    </source>
</evidence>
<dbReference type="FunFam" id="3.40.390.10:FF:000028">
    <property type="entry name" value="Zinc metalloproteinase"/>
    <property type="match status" value="1"/>
</dbReference>
<dbReference type="PROSITE" id="PS51864">
    <property type="entry name" value="ASTACIN"/>
    <property type="match status" value="1"/>
</dbReference>
<dbReference type="GO" id="GO:0018996">
    <property type="term" value="P:molting cycle, collagen and cuticulin-based cuticle"/>
    <property type="evidence" value="ECO:0007669"/>
    <property type="project" value="UniProtKB-ARBA"/>
</dbReference>
<keyword evidence="1" id="KW-0245">EGF-like domain</keyword>
<sequence>MIQLKQIITIVFIMEVIFVISRTNHLSKMASVKLNVIYLIMFLFFNGYKSKHSLRSLQYKNNATMFSTSELFRIELQSQAGFNETTANAYFRFMENVRNATLQTNPEENSNLFEGDILLTVDQMKVMEKKIFKNSTDAECVLTEKFLHLFTLFNFTLNTLRGMVTGNVFSRWKRTIPYSINTRSGVNTNAVERGIKQWEKITCLKFVRQDNHPTGDYMEFFKGSGCYSYVGKIGGKQPISIGTGCESVGIVCHEIGHALGVWHEQNRPDRDKFINVHHGNIKPHARSNFYRLTNNIALVNVIPFDYGSQMLYGPRAFAININKNTISALDVNYRSTLGQRDFPSFYDAKTINLIYCNGTAHSVYNLCKPLECEFDGYADPKNCSTCRCPVGLAGPYCKEAQPTNDDCGKINIEIETTPWTINKSGQGKCHWLFKTTPQARIELQLVNFKFPCRITCSRSFISVQYGNSMANSPARFCCYERNAIIVSKSNHMLISYYGTSTDFVTFNVKKRMQSCNIYIYLSFRNRILSNRE</sequence>
<accession>A0A0V0SJJ1</accession>
<evidence type="ECO:0000256" key="9">
    <source>
        <dbReference type="PROSITE-ProRule" id="PRU01211"/>
    </source>
</evidence>
<dbReference type="Gene3D" id="3.40.390.10">
    <property type="entry name" value="Collagenase (Catalytic Domain)"/>
    <property type="match status" value="1"/>
</dbReference>
<feature type="active site" evidence="9">
    <location>
        <position position="254"/>
    </location>
</feature>
<dbReference type="Proteomes" id="UP000054630">
    <property type="component" value="Unassembled WGS sequence"/>
</dbReference>
<dbReference type="SUPFAM" id="SSF49854">
    <property type="entry name" value="Spermadhesin, CUB domain"/>
    <property type="match status" value="1"/>
</dbReference>
<dbReference type="EC" id="3.4.24.-" evidence="10"/>
<comment type="caution">
    <text evidence="8">Lacks conserved residue(s) required for the propagation of feature annotation.</text>
</comment>
<keyword evidence="14" id="KW-1185">Reference proteome</keyword>
<evidence type="ECO:0000256" key="2">
    <source>
        <dbReference type="ARBA" id="ARBA00022670"/>
    </source>
</evidence>
<dbReference type="InterPro" id="IPR024079">
    <property type="entry name" value="MetalloPept_cat_dom_sf"/>
</dbReference>
<feature type="domain" description="Peptidase M12A" evidence="12">
    <location>
        <begin position="158"/>
        <end position="357"/>
    </location>
</feature>
<keyword evidence="5 9" id="KW-0862">Zinc</keyword>
<proteinExistence type="predicted"/>
<feature type="binding site" evidence="9">
    <location>
        <position position="253"/>
    </location>
    <ligand>
        <name>Zn(2+)</name>
        <dbReference type="ChEBI" id="CHEBI:29105"/>
        <note>catalytic</note>
    </ligand>
</feature>
<dbReference type="InterPro" id="IPR001506">
    <property type="entry name" value="Peptidase_M12A"/>
</dbReference>
<dbReference type="EMBL" id="JYDL01000006">
    <property type="protein sequence ID" value="KRX26643.1"/>
    <property type="molecule type" value="Genomic_DNA"/>
</dbReference>
<dbReference type="PANTHER" id="PTHR10127">
    <property type="entry name" value="DISCOIDIN, CUB, EGF, LAMININ , AND ZINC METALLOPROTEASE DOMAIN CONTAINING"/>
    <property type="match status" value="1"/>
</dbReference>
<keyword evidence="4 9" id="KW-0378">Hydrolase</keyword>
<comment type="caution">
    <text evidence="13">The sequence shown here is derived from an EMBL/GenBank/DDBJ whole genome shotgun (WGS) entry which is preliminary data.</text>
</comment>
<evidence type="ECO:0000256" key="5">
    <source>
        <dbReference type="ARBA" id="ARBA00022833"/>
    </source>
</evidence>
<feature type="domain" description="CUB" evidence="11">
    <location>
        <begin position="397"/>
        <end position="513"/>
    </location>
</feature>
<dbReference type="CDD" id="cd00041">
    <property type="entry name" value="CUB"/>
    <property type="match status" value="1"/>
</dbReference>